<feature type="domain" description="SH3b" evidence="3">
    <location>
        <begin position="149"/>
        <end position="212"/>
    </location>
</feature>
<keyword evidence="2" id="KW-0732">Signal</keyword>
<keyword evidence="5" id="KW-1185">Reference proteome</keyword>
<dbReference type="Proteomes" id="UP000198426">
    <property type="component" value="Unassembled WGS sequence"/>
</dbReference>
<protein>
    <submittedName>
        <fullName evidence="4">SH3 domain-containing protein</fullName>
    </submittedName>
</protein>
<evidence type="ECO:0000256" key="1">
    <source>
        <dbReference type="SAM" id="MobiDB-lite"/>
    </source>
</evidence>
<dbReference type="Pfam" id="PF08239">
    <property type="entry name" value="SH3_3"/>
    <property type="match status" value="1"/>
</dbReference>
<evidence type="ECO:0000256" key="2">
    <source>
        <dbReference type="SAM" id="SignalP"/>
    </source>
</evidence>
<sequence length="212" mass="21487">MLGRYVAGTLLILGVAMLMAPPAPEADVEDVQVTRSETSPTALNAPKRVDLAKASEAAPVAVATAEAAPAAASSEDADAVHAAILEALSLDQSEDASGAEPASVEPASLADTDEPDGEPVGLMAGLGDPGFLAVPTENVRDAEAESTGSSRFLVTGNRVNVRSGPSTAFDIVGSVVAGDAVELVAFAGDGWAQIRLPDGPEGYMSRSFLQEQ</sequence>
<feature type="signal peptide" evidence="2">
    <location>
        <begin position="1"/>
        <end position="25"/>
    </location>
</feature>
<proteinExistence type="predicted"/>
<evidence type="ECO:0000313" key="4">
    <source>
        <dbReference type="EMBL" id="SNS88477.1"/>
    </source>
</evidence>
<dbReference type="Gene3D" id="2.30.30.40">
    <property type="entry name" value="SH3 Domains"/>
    <property type="match status" value="1"/>
</dbReference>
<dbReference type="InterPro" id="IPR003646">
    <property type="entry name" value="SH3-like_bac-type"/>
</dbReference>
<feature type="chain" id="PRO_5012873354" evidence="2">
    <location>
        <begin position="26"/>
        <end position="212"/>
    </location>
</feature>
<gene>
    <name evidence="4" type="ORF">SAMN05421757_104204</name>
</gene>
<evidence type="ECO:0000259" key="3">
    <source>
        <dbReference type="PROSITE" id="PS51781"/>
    </source>
</evidence>
<reference evidence="4 5" key="1">
    <citation type="submission" date="2017-06" db="EMBL/GenBank/DDBJ databases">
        <authorList>
            <person name="Kim H.J."/>
            <person name="Triplett B.A."/>
        </authorList>
    </citation>
    <scope>NUCLEOTIDE SEQUENCE [LARGE SCALE GENOMIC DNA]</scope>
    <source>
        <strain evidence="4 5">DSM 29339</strain>
    </source>
</reference>
<dbReference type="RefSeq" id="WP_089233296.1">
    <property type="nucleotide sequence ID" value="NZ_FZOY01000004.1"/>
</dbReference>
<dbReference type="OrthoDB" id="7433551at2"/>
<name>A0A239I4F1_9RHOB</name>
<organism evidence="4 5">
    <name type="scientific">Tropicimonas sediminicola</name>
    <dbReference type="NCBI Taxonomy" id="1031541"/>
    <lineage>
        <taxon>Bacteria</taxon>
        <taxon>Pseudomonadati</taxon>
        <taxon>Pseudomonadota</taxon>
        <taxon>Alphaproteobacteria</taxon>
        <taxon>Rhodobacterales</taxon>
        <taxon>Roseobacteraceae</taxon>
        <taxon>Tropicimonas</taxon>
    </lineage>
</organism>
<dbReference type="AlphaFoldDB" id="A0A239I4F1"/>
<accession>A0A239I4F1</accession>
<dbReference type="EMBL" id="FZOY01000004">
    <property type="protein sequence ID" value="SNS88477.1"/>
    <property type="molecule type" value="Genomic_DNA"/>
</dbReference>
<evidence type="ECO:0000313" key="5">
    <source>
        <dbReference type="Proteomes" id="UP000198426"/>
    </source>
</evidence>
<dbReference type="PROSITE" id="PS51781">
    <property type="entry name" value="SH3B"/>
    <property type="match status" value="1"/>
</dbReference>
<dbReference type="SMART" id="SM00287">
    <property type="entry name" value="SH3b"/>
    <property type="match status" value="1"/>
</dbReference>
<feature type="region of interest" description="Disordered" evidence="1">
    <location>
        <begin position="92"/>
        <end position="122"/>
    </location>
</feature>